<evidence type="ECO:0000259" key="1">
    <source>
        <dbReference type="Pfam" id="PF01370"/>
    </source>
</evidence>
<reference evidence="2 3" key="1">
    <citation type="submission" date="2019-06" db="EMBL/GenBank/DDBJ databases">
        <title>Sequencing the genomes of 1000 actinobacteria strains.</title>
        <authorList>
            <person name="Klenk H.-P."/>
        </authorList>
    </citation>
    <scope>NUCLEOTIDE SEQUENCE [LARGE SCALE GENOMIC DNA]</scope>
    <source>
        <strain evidence="2 3">DSM 4813</strain>
    </source>
</reference>
<dbReference type="SUPFAM" id="SSF51735">
    <property type="entry name" value="NAD(P)-binding Rossmann-fold domains"/>
    <property type="match status" value="1"/>
</dbReference>
<gene>
    <name evidence="2" type="ORF">FB461_1253</name>
</gene>
<dbReference type="AlphaFoldDB" id="A0A542ZWN2"/>
<evidence type="ECO:0000313" key="3">
    <source>
        <dbReference type="Proteomes" id="UP000315389"/>
    </source>
</evidence>
<organism evidence="2 3">
    <name type="scientific">Rarobacter faecitabidus</name>
    <dbReference type="NCBI Taxonomy" id="13243"/>
    <lineage>
        <taxon>Bacteria</taxon>
        <taxon>Bacillati</taxon>
        <taxon>Actinomycetota</taxon>
        <taxon>Actinomycetes</taxon>
        <taxon>Micrococcales</taxon>
        <taxon>Rarobacteraceae</taxon>
        <taxon>Rarobacter</taxon>
    </lineage>
</organism>
<feature type="domain" description="NAD-dependent epimerase/dehydratase" evidence="1">
    <location>
        <begin position="62"/>
        <end position="186"/>
    </location>
</feature>
<keyword evidence="3" id="KW-1185">Reference proteome</keyword>
<accession>A0A542ZWN2</accession>
<comment type="caution">
    <text evidence="2">The sequence shown here is derived from an EMBL/GenBank/DDBJ whole genome shotgun (WGS) entry which is preliminary data.</text>
</comment>
<proteinExistence type="predicted"/>
<protein>
    <submittedName>
        <fullName evidence="2">Nucleoside-diphosphate-sugar epimerase</fullName>
    </submittedName>
</protein>
<dbReference type="OrthoDB" id="8205493at2"/>
<dbReference type="Gene3D" id="3.40.50.720">
    <property type="entry name" value="NAD(P)-binding Rossmann-like Domain"/>
    <property type="match status" value="1"/>
</dbReference>
<evidence type="ECO:0000313" key="2">
    <source>
        <dbReference type="EMBL" id="TQL64742.1"/>
    </source>
</evidence>
<dbReference type="EMBL" id="VFOS01000001">
    <property type="protein sequence ID" value="TQL64742.1"/>
    <property type="molecule type" value="Genomic_DNA"/>
</dbReference>
<name>A0A542ZWN2_RARFA</name>
<dbReference type="Pfam" id="PF01370">
    <property type="entry name" value="Epimerase"/>
    <property type="match status" value="1"/>
</dbReference>
<dbReference type="InterPro" id="IPR036291">
    <property type="entry name" value="NAD(P)-bd_dom_sf"/>
</dbReference>
<dbReference type="Proteomes" id="UP000315389">
    <property type="component" value="Unassembled WGS sequence"/>
</dbReference>
<dbReference type="RefSeq" id="WP_142119900.1">
    <property type="nucleotide sequence ID" value="NZ_BAAASV010000001.1"/>
</dbReference>
<dbReference type="InterPro" id="IPR001509">
    <property type="entry name" value="Epimerase_deHydtase"/>
</dbReference>
<sequence>MGSACEFSSAGRATGIPGVDSVAVDASAPDALTVQASGAETLYNCANPGSYTEWERLWPPLAASILTAAERSGAVLVTASNLYGYGPPDGPMTRETPLRPSDHKGELRARMWQEALAVHEAGRVRVTEARASDYIGPTLPVSSGLLAMYAKATLAGKTASVFGDPDQPHAWTAIDDVAATLAAVGRDEKAWGSAWIVPSAPPRSARQVPRALGESVGMGEPRLRKIPTWTLRVGGFALPILREVTGALYQFERPYIADGTETTERFGVDATEWEETIASTARAWRARL</sequence>